<dbReference type="Gene3D" id="3.30.70.2130">
    <property type="entry name" value="Metalloenzyme domain"/>
    <property type="match status" value="1"/>
</dbReference>
<dbReference type="Proteomes" id="UP000005326">
    <property type="component" value="Unassembled WGS sequence"/>
</dbReference>
<evidence type="ECO:0000313" key="9">
    <source>
        <dbReference type="Proteomes" id="UP000005326"/>
    </source>
</evidence>
<dbReference type="AlphaFoldDB" id="B0MK48"/>
<dbReference type="CDD" id="cd16011">
    <property type="entry name" value="iPGM_like"/>
    <property type="match status" value="1"/>
</dbReference>
<evidence type="ECO:0000256" key="2">
    <source>
        <dbReference type="ARBA" id="ARBA00002315"/>
    </source>
</evidence>
<feature type="domain" description="Metalloenzyme" evidence="7">
    <location>
        <begin position="9"/>
        <end position="376"/>
    </location>
</feature>
<evidence type="ECO:0000313" key="8">
    <source>
        <dbReference type="EMBL" id="EDS01934.1"/>
    </source>
</evidence>
<proteinExistence type="inferred from homology"/>
<reference evidence="8" key="1">
    <citation type="submission" date="2007-10" db="EMBL/GenBank/DDBJ databases">
        <authorList>
            <person name="Fulton L."/>
            <person name="Clifton S."/>
            <person name="Fulton B."/>
            <person name="Xu J."/>
            <person name="Minx P."/>
            <person name="Pepin K.H."/>
            <person name="Johnson M."/>
            <person name="Thiruvilangam P."/>
            <person name="Bhonagiri V."/>
            <person name="Nash W.E."/>
            <person name="Mardis E.R."/>
            <person name="Wilson R.K."/>
        </authorList>
    </citation>
    <scope>NUCLEOTIDE SEQUENCE [LARGE SCALE GENOMIC DNA]</scope>
    <source>
        <strain evidence="8">DSM 15702</strain>
    </source>
</reference>
<sequence>MQERDNKKMKYAVLLCDGMADLPREDIGGTPMSVAHKPNMDKLAKVSRVGLVKTVEDNLKPGSDVANLSVLGYDPAIYYSGRSPLEAGSIGIDMKPTDVSFRTNLVTLSDEPVYEDKTILDYCADDISTEEAAELIKFIDEKLGTDEFRFYSGVSYRHCLIWDHGTTDIGTLTPPHDITGKPIKTHLGVNENGKVLIEMMKKSYDLLKDHPVNLKRIERGLRPANSIWFWGEGVRKELTPFAEKYGKSAAMISAVDLLRGIGKFTGMDVIKVDGATGYIDTNFDGKAQAAVDALKSGKDFVYIHVEAPDECGHRNEVDNKVKAISLIDEKILGKLLDEFKDEDIKILICPDHPTPLELRTHTNAPVPFMIYDSRKKLDGVDCFCEESAAKTGDYIAEGHTLMSSFLAD</sequence>
<comment type="pathway">
    <text evidence="3">Carbohydrate degradation.</text>
</comment>
<dbReference type="InterPro" id="IPR004456">
    <property type="entry name" value="Pglycerate_mutase_ApgM"/>
</dbReference>
<dbReference type="SUPFAM" id="SSF53649">
    <property type="entry name" value="Alkaline phosphatase-like"/>
    <property type="match status" value="1"/>
</dbReference>
<dbReference type="GO" id="GO:0006096">
    <property type="term" value="P:glycolytic process"/>
    <property type="evidence" value="ECO:0007669"/>
    <property type="project" value="UniProtKB-KW"/>
</dbReference>
<dbReference type="InterPro" id="IPR023665">
    <property type="entry name" value="ApgAM_prokaryotes"/>
</dbReference>
<dbReference type="GO" id="GO:0004619">
    <property type="term" value="F:phosphoglycerate mutase activity"/>
    <property type="evidence" value="ECO:0007669"/>
    <property type="project" value="UniProtKB-EC"/>
</dbReference>
<evidence type="ECO:0000259" key="7">
    <source>
        <dbReference type="Pfam" id="PF01676"/>
    </source>
</evidence>
<evidence type="ECO:0000256" key="6">
    <source>
        <dbReference type="ARBA" id="ARBA00023235"/>
    </source>
</evidence>
<evidence type="ECO:0000256" key="1">
    <source>
        <dbReference type="ARBA" id="ARBA00000370"/>
    </source>
</evidence>
<keyword evidence="9" id="KW-1185">Reference proteome</keyword>
<evidence type="ECO:0000256" key="4">
    <source>
        <dbReference type="ARBA" id="ARBA00005524"/>
    </source>
</evidence>
<evidence type="ECO:0000256" key="3">
    <source>
        <dbReference type="ARBA" id="ARBA00004921"/>
    </source>
</evidence>
<keyword evidence="8" id="KW-0808">Transferase</keyword>
<dbReference type="GO" id="GO:0046872">
    <property type="term" value="F:metal ion binding"/>
    <property type="evidence" value="ECO:0007669"/>
    <property type="project" value="InterPro"/>
</dbReference>
<comment type="similarity">
    <text evidence="4">Belongs to the BPG-independent phosphoglycerate mutase family. A-PGAM subfamily.</text>
</comment>
<protein>
    <submittedName>
        <fullName evidence="8">Homoserine kinase</fullName>
    </submittedName>
</protein>
<dbReference type="InterPro" id="IPR042253">
    <property type="entry name" value="Pglycerate_mutase_ApgM_sf"/>
</dbReference>
<keyword evidence="8" id="KW-0418">Kinase</keyword>
<reference evidence="8" key="2">
    <citation type="submission" date="2014-06" db="EMBL/GenBank/DDBJ databases">
        <title>Draft genome sequence of Eubacterium siraeum (DSM 15702).</title>
        <authorList>
            <person name="Sudarsanam P."/>
            <person name="Ley R."/>
            <person name="Guruge J."/>
            <person name="Turnbaugh P.J."/>
            <person name="Mahowald M."/>
            <person name="Liep D."/>
            <person name="Gordon J."/>
        </authorList>
    </citation>
    <scope>NUCLEOTIDE SEQUENCE</scope>
    <source>
        <strain evidence="8">DSM 15702</strain>
    </source>
</reference>
<organism evidence="8 9">
    <name type="scientific">[Eubacterium] siraeum DSM 15702</name>
    <dbReference type="NCBI Taxonomy" id="428128"/>
    <lineage>
        <taxon>Bacteria</taxon>
        <taxon>Bacillati</taxon>
        <taxon>Bacillota</taxon>
        <taxon>Clostridia</taxon>
        <taxon>Eubacteriales</taxon>
        <taxon>Oscillospiraceae</taxon>
        <taxon>Oscillospiraceae incertae sedis</taxon>
    </lineage>
</organism>
<dbReference type="EMBL" id="ABCA03000024">
    <property type="protein sequence ID" value="EDS01934.1"/>
    <property type="molecule type" value="Genomic_DNA"/>
</dbReference>
<accession>B0MK48</accession>
<dbReference type="NCBIfam" id="TIGR00306">
    <property type="entry name" value="apgM"/>
    <property type="match status" value="1"/>
</dbReference>
<dbReference type="Gene3D" id="3.40.720.10">
    <property type="entry name" value="Alkaline Phosphatase, subunit A"/>
    <property type="match status" value="1"/>
</dbReference>
<name>B0MK48_9FIRM</name>
<dbReference type="Pfam" id="PF01676">
    <property type="entry name" value="Metalloenzyme"/>
    <property type="match status" value="1"/>
</dbReference>
<dbReference type="PANTHER" id="PTHR31209">
    <property type="entry name" value="COFACTOR-INDEPENDENT PHOSPHOGLYCERATE MUTASE"/>
    <property type="match status" value="1"/>
</dbReference>
<comment type="catalytic activity">
    <reaction evidence="1">
        <text>(2R)-2-phosphoglycerate = (2R)-3-phosphoglycerate</text>
        <dbReference type="Rhea" id="RHEA:15901"/>
        <dbReference type="ChEBI" id="CHEBI:58272"/>
        <dbReference type="ChEBI" id="CHEBI:58289"/>
        <dbReference type="EC" id="5.4.2.12"/>
    </reaction>
</comment>
<dbReference type="GO" id="GO:0016301">
    <property type="term" value="F:kinase activity"/>
    <property type="evidence" value="ECO:0007669"/>
    <property type="project" value="UniProtKB-KW"/>
</dbReference>
<gene>
    <name evidence="8" type="ORF">EUBSIR_00180</name>
</gene>
<dbReference type="InterPro" id="IPR006124">
    <property type="entry name" value="Metalloenzyme"/>
</dbReference>
<dbReference type="PANTHER" id="PTHR31209:SF4">
    <property type="entry name" value="2,3-BISPHOSPHOGLYCERATE-INDEPENDENT PHOSPHOGLYCERATE MUTASE"/>
    <property type="match status" value="1"/>
</dbReference>
<dbReference type="Pfam" id="PF10143">
    <property type="entry name" value="PhosphMutase"/>
    <property type="match status" value="1"/>
</dbReference>
<keyword evidence="5" id="KW-0324">Glycolysis</keyword>
<keyword evidence="6" id="KW-0413">Isomerase</keyword>
<dbReference type="NCBIfam" id="NF003242">
    <property type="entry name" value="PRK04200.1"/>
    <property type="match status" value="1"/>
</dbReference>
<comment type="function">
    <text evidence="2">Catalyzes the interconversion of 2-phosphoglycerate and 3-phosphoglycerate.</text>
</comment>
<dbReference type="NCBIfam" id="TIGR02535">
    <property type="entry name" value="hyp_Hser_kinase"/>
    <property type="match status" value="1"/>
</dbReference>
<dbReference type="InterPro" id="IPR017850">
    <property type="entry name" value="Alkaline_phosphatase_core_sf"/>
</dbReference>
<dbReference type="PIRSF" id="PIRSF006392">
    <property type="entry name" value="IPGAM_arch"/>
    <property type="match status" value="1"/>
</dbReference>
<comment type="caution">
    <text evidence="8">The sequence shown here is derived from an EMBL/GenBank/DDBJ whole genome shotgun (WGS) entry which is preliminary data.</text>
</comment>
<evidence type="ECO:0000256" key="5">
    <source>
        <dbReference type="ARBA" id="ARBA00023152"/>
    </source>
</evidence>